<organism evidence="5 6">
    <name type="scientific">Sphingomonas hengshuiensis</name>
    <dbReference type="NCBI Taxonomy" id="1609977"/>
    <lineage>
        <taxon>Bacteria</taxon>
        <taxon>Pseudomonadati</taxon>
        <taxon>Pseudomonadota</taxon>
        <taxon>Alphaproteobacteria</taxon>
        <taxon>Sphingomonadales</taxon>
        <taxon>Sphingomonadaceae</taxon>
        <taxon>Sphingomonas</taxon>
    </lineage>
</organism>
<keyword evidence="5" id="KW-0808">Transferase</keyword>
<name>A0A2W5B7K7_9SPHN</name>
<proteinExistence type="inferred from homology"/>
<dbReference type="InterPro" id="IPR003362">
    <property type="entry name" value="Bact_transf"/>
</dbReference>
<feature type="transmembrane region" description="Helical" evidence="3">
    <location>
        <begin position="240"/>
        <end position="264"/>
    </location>
</feature>
<dbReference type="Proteomes" id="UP000248614">
    <property type="component" value="Unassembled WGS sequence"/>
</dbReference>
<evidence type="ECO:0000256" key="2">
    <source>
        <dbReference type="ARBA" id="ARBA00023169"/>
    </source>
</evidence>
<dbReference type="EMBL" id="QFNF01000008">
    <property type="protein sequence ID" value="PZO79165.1"/>
    <property type="molecule type" value="Genomic_DNA"/>
</dbReference>
<dbReference type="AlphaFoldDB" id="A0A2W5B7K7"/>
<dbReference type="PANTHER" id="PTHR30576">
    <property type="entry name" value="COLANIC BIOSYNTHESIS UDP-GLUCOSE LIPID CARRIER TRANSFERASE"/>
    <property type="match status" value="1"/>
</dbReference>
<comment type="caution">
    <text evidence="5">The sequence shown here is derived from an EMBL/GenBank/DDBJ whole genome shotgun (WGS) entry which is preliminary data.</text>
</comment>
<feature type="transmembrane region" description="Helical" evidence="3">
    <location>
        <begin position="65"/>
        <end position="84"/>
    </location>
</feature>
<gene>
    <name evidence="5" type="ORF">DI632_04905</name>
</gene>
<dbReference type="Pfam" id="PF02397">
    <property type="entry name" value="Bac_transf"/>
    <property type="match status" value="1"/>
</dbReference>
<accession>A0A2W5B7K7</accession>
<evidence type="ECO:0000259" key="4">
    <source>
        <dbReference type="Pfam" id="PF02397"/>
    </source>
</evidence>
<evidence type="ECO:0000313" key="5">
    <source>
        <dbReference type="EMBL" id="PZO79165.1"/>
    </source>
</evidence>
<comment type="similarity">
    <text evidence="1">Belongs to the bacterial sugar transferase family.</text>
</comment>
<feature type="domain" description="Bacterial sugar transferase" evidence="4">
    <location>
        <begin position="238"/>
        <end position="426"/>
    </location>
</feature>
<evidence type="ECO:0000256" key="1">
    <source>
        <dbReference type="ARBA" id="ARBA00006464"/>
    </source>
</evidence>
<dbReference type="GO" id="GO:0089702">
    <property type="term" value="F:undecaprenyl-phosphate glucose phosphotransferase activity"/>
    <property type="evidence" value="ECO:0007669"/>
    <property type="project" value="TreeGrafter"/>
</dbReference>
<sequence>MFAVLLVLDVFSIGLGFAMPCLWYGYRESLIGVFFVACAVYVAIGFNSGAFTFNPSRTMVIETGPAVRALLFTYGTLFLMSYFLRLDQTLPRGMLLIAMATGLASLATLRQIVVVYTATHLRDRLLAQLLINDGSNVVPPPGFQVVDAQARGLRPDLRDPSMLNAFGQLVRGCERVAIACRPEDRNNWAMMLKGANVRGEIVVNDLESYGAFGVSHVGDSPALTVSVGPLPLRKALAKRLFDLAICVPALLALLPGIILIAVAIKLDSKGPVLFRQRRVGQDNAFFYILKFRSMKVEQSDPDGKVSASRDDDRITRVGYFIRRTSIDELPQLFNVLLGQMSIVGPRPHALGSLAGEKLFWDIDQRYWHRHALKPGITGLAQVRGFRGATNETTDLTRRLQADLEYISNWSFWRDAAILLLTVRVLVHRNTF</sequence>
<keyword evidence="3" id="KW-0472">Membrane</keyword>
<evidence type="ECO:0000256" key="3">
    <source>
        <dbReference type="SAM" id="Phobius"/>
    </source>
</evidence>
<feature type="transmembrane region" description="Helical" evidence="3">
    <location>
        <begin position="96"/>
        <end position="118"/>
    </location>
</feature>
<keyword evidence="2" id="KW-0270">Exopolysaccharide synthesis</keyword>
<dbReference type="GO" id="GO:0009242">
    <property type="term" value="P:colanic acid biosynthetic process"/>
    <property type="evidence" value="ECO:0007669"/>
    <property type="project" value="TreeGrafter"/>
</dbReference>
<reference evidence="5 6" key="1">
    <citation type="submission" date="2017-08" db="EMBL/GenBank/DDBJ databases">
        <title>Infants hospitalized years apart are colonized by the same room-sourced microbial strains.</title>
        <authorList>
            <person name="Brooks B."/>
            <person name="Olm M.R."/>
            <person name="Firek B.A."/>
            <person name="Baker R."/>
            <person name="Thomas B.C."/>
            <person name="Morowitz M.J."/>
            <person name="Banfield J.F."/>
        </authorList>
    </citation>
    <scope>NUCLEOTIDE SEQUENCE [LARGE SCALE GENOMIC DNA]</scope>
    <source>
        <strain evidence="5">S2_018_000_R3_110</strain>
    </source>
</reference>
<keyword evidence="3" id="KW-1133">Transmembrane helix</keyword>
<protein>
    <submittedName>
        <fullName evidence="5">Sugar transferase</fullName>
    </submittedName>
</protein>
<dbReference type="PANTHER" id="PTHR30576:SF21">
    <property type="entry name" value="UDP-GLUCOSE:UNDECAPRENYL-PHOSPHATE GLUCOSE-1-PHOSPHATE TRANSFERASE"/>
    <property type="match status" value="1"/>
</dbReference>
<feature type="transmembrane region" description="Helical" evidence="3">
    <location>
        <begin position="34"/>
        <end position="53"/>
    </location>
</feature>
<evidence type="ECO:0000313" key="6">
    <source>
        <dbReference type="Proteomes" id="UP000248614"/>
    </source>
</evidence>
<keyword evidence="3" id="KW-0812">Transmembrane</keyword>
<dbReference type="GO" id="GO:0000271">
    <property type="term" value="P:polysaccharide biosynthetic process"/>
    <property type="evidence" value="ECO:0007669"/>
    <property type="project" value="UniProtKB-KW"/>
</dbReference>